<protein>
    <submittedName>
        <fullName evidence="3">Uncharacterized protein</fullName>
    </submittedName>
</protein>
<sequence length="213" mass="24283">MFVSDNDDYLPEPQAPGDHHMHEERLRRLEENFALLLNQRSVGNASGPKESTPKARVTAVAADVQAADERSLKLTYELRELVPHLSPGFDCCSADALLLLSAIRNGSHGRGCESWEDRLAVVKAEKRSLHHQLEKKAQECEELKNAVAEMKQRLKAERQEALSSVNVLSQRREQVRKQLLLEEARSQKLQVRNGQLESELERLKDMLHSCMRR</sequence>
<proteinExistence type="predicted"/>
<dbReference type="EMBL" id="QSBY01000010">
    <property type="protein sequence ID" value="RHW69919.1"/>
    <property type="molecule type" value="Genomic_DNA"/>
</dbReference>
<evidence type="ECO:0000256" key="2">
    <source>
        <dbReference type="SAM" id="MobiDB-lite"/>
    </source>
</evidence>
<organism evidence="3 4">
    <name type="scientific">Trypanosoma brucei equiperdum</name>
    <dbReference type="NCBI Taxonomy" id="630700"/>
    <lineage>
        <taxon>Eukaryota</taxon>
        <taxon>Discoba</taxon>
        <taxon>Euglenozoa</taxon>
        <taxon>Kinetoplastea</taxon>
        <taxon>Metakinetoplastina</taxon>
        <taxon>Trypanosomatida</taxon>
        <taxon>Trypanosomatidae</taxon>
        <taxon>Trypanosoma</taxon>
    </lineage>
</organism>
<evidence type="ECO:0000313" key="3">
    <source>
        <dbReference type="EMBL" id="RHW69919.1"/>
    </source>
</evidence>
<feature type="coiled-coil region" evidence="1">
    <location>
        <begin position="123"/>
        <end position="213"/>
    </location>
</feature>
<evidence type="ECO:0000313" key="4">
    <source>
        <dbReference type="Proteomes" id="UP000266743"/>
    </source>
</evidence>
<evidence type="ECO:0000256" key="1">
    <source>
        <dbReference type="SAM" id="Coils"/>
    </source>
</evidence>
<keyword evidence="1" id="KW-0175">Coiled coil</keyword>
<dbReference type="Proteomes" id="UP000266743">
    <property type="component" value="Chromosome 10"/>
</dbReference>
<comment type="caution">
    <text evidence="3">The sequence shown here is derived from an EMBL/GenBank/DDBJ whole genome shotgun (WGS) entry which is preliminary data.</text>
</comment>
<reference evidence="3 4" key="1">
    <citation type="submission" date="2018-09" db="EMBL/GenBank/DDBJ databases">
        <title>whole genome sequence of T. equiperdum IVM-t1 strain.</title>
        <authorList>
            <person name="Suganuma K."/>
        </authorList>
    </citation>
    <scope>NUCLEOTIDE SEQUENCE [LARGE SCALE GENOMIC DNA]</scope>
    <source>
        <strain evidence="3 4">IVM-t1</strain>
    </source>
</reference>
<dbReference type="AlphaFoldDB" id="A0A3L6KZY0"/>
<gene>
    <name evidence="3" type="ORF">DPX39_100051900</name>
</gene>
<accession>A0A3L6KZY0</accession>
<feature type="region of interest" description="Disordered" evidence="2">
    <location>
        <begin position="1"/>
        <end position="21"/>
    </location>
</feature>
<feature type="compositionally biased region" description="Acidic residues" evidence="2">
    <location>
        <begin position="1"/>
        <end position="10"/>
    </location>
</feature>
<name>A0A3L6KZY0_9TRYP</name>